<evidence type="ECO:0000313" key="2">
    <source>
        <dbReference type="Proteomes" id="UP001154282"/>
    </source>
</evidence>
<reference evidence="1" key="1">
    <citation type="submission" date="2022-08" db="EMBL/GenBank/DDBJ databases">
        <authorList>
            <person name="Gutierrez-Valencia J."/>
        </authorList>
    </citation>
    <scope>NUCLEOTIDE SEQUENCE</scope>
</reference>
<evidence type="ECO:0000313" key="1">
    <source>
        <dbReference type="EMBL" id="CAI0409280.1"/>
    </source>
</evidence>
<comment type="caution">
    <text evidence="1">The sequence shown here is derived from an EMBL/GenBank/DDBJ whole genome shotgun (WGS) entry which is preliminary data.</text>
</comment>
<dbReference type="EMBL" id="CAMGYJ010000005">
    <property type="protein sequence ID" value="CAI0409280.1"/>
    <property type="molecule type" value="Genomic_DNA"/>
</dbReference>
<accession>A0AAV0JH81</accession>
<dbReference type="AlphaFoldDB" id="A0AAV0JH81"/>
<sequence>MQRSSARSEIGIGIGIEKLSDEKYTVAGKCDSYSAPFPKPSRGSSREL</sequence>
<keyword evidence="2" id="KW-1185">Reference proteome</keyword>
<name>A0AAV0JH81_9ROSI</name>
<protein>
    <submittedName>
        <fullName evidence="1">Uncharacterized protein</fullName>
    </submittedName>
</protein>
<gene>
    <name evidence="1" type="ORF">LITE_LOCUS14322</name>
</gene>
<dbReference type="Proteomes" id="UP001154282">
    <property type="component" value="Unassembled WGS sequence"/>
</dbReference>
<organism evidence="1 2">
    <name type="scientific">Linum tenue</name>
    <dbReference type="NCBI Taxonomy" id="586396"/>
    <lineage>
        <taxon>Eukaryota</taxon>
        <taxon>Viridiplantae</taxon>
        <taxon>Streptophyta</taxon>
        <taxon>Embryophyta</taxon>
        <taxon>Tracheophyta</taxon>
        <taxon>Spermatophyta</taxon>
        <taxon>Magnoliopsida</taxon>
        <taxon>eudicotyledons</taxon>
        <taxon>Gunneridae</taxon>
        <taxon>Pentapetalae</taxon>
        <taxon>rosids</taxon>
        <taxon>fabids</taxon>
        <taxon>Malpighiales</taxon>
        <taxon>Linaceae</taxon>
        <taxon>Linum</taxon>
    </lineage>
</organism>
<proteinExistence type="predicted"/>